<dbReference type="PROSITE" id="PS50076">
    <property type="entry name" value="DNAJ_2"/>
    <property type="match status" value="1"/>
</dbReference>
<dbReference type="InterPro" id="IPR008971">
    <property type="entry name" value="HSP40/DnaJ_pept-bd"/>
</dbReference>
<dbReference type="InterPro" id="IPR002939">
    <property type="entry name" value="DnaJ_C"/>
</dbReference>
<name>A0ABM1EUZ1_PRICU</name>
<dbReference type="SUPFAM" id="SSF49493">
    <property type="entry name" value="HSP40/DnaJ peptide-binding domain"/>
    <property type="match status" value="2"/>
</dbReference>
<dbReference type="Pfam" id="PF00226">
    <property type="entry name" value="DnaJ"/>
    <property type="match status" value="1"/>
</dbReference>
<dbReference type="PANTHER" id="PTHR44298:SF1">
    <property type="entry name" value="DNAJ HOMOLOG SUBFAMILY B MEMBER 11"/>
    <property type="match status" value="1"/>
</dbReference>
<dbReference type="SMART" id="SM00271">
    <property type="entry name" value="DnaJ"/>
    <property type="match status" value="1"/>
</dbReference>
<protein>
    <submittedName>
        <fullName evidence="5">DnaJ homolog subfamily B member 11-like</fullName>
    </submittedName>
</protein>
<sequence length="359" mass="40752">MLLKSNMSSPGTISVLLFAFCMLLVQCLAGRDFYRILGVPKNANVNQIKKAYRNLAKSLHPDKNLGDDLATEKFQDLGAAYEVLSDAEKRKIYDKHGEEGLKDGVGRHDPFSSFFGDFFQGGRPDEHDVPRGATIKMNLEVTLEELYNGDFVEVARHKPVFRQTRGTRRCNCRQEMQTIQMGPGRFQMTQREVCDECPAVTLVTEEKLLEIEVETGMAPGQEVTFIGEGEPHMDGEPGDLVFKIIQQPHKVFERRGDDLYTNVTISLQQALTGFEMDIKHLDGHLVHVTRDKVTWPGARIRKKDEGMIHYDNNNLRGTLYITFDVEFPKGELSNADKETLKDMLKQMSEPKSYNGLRGY</sequence>
<keyword evidence="4" id="KW-1185">Reference proteome</keyword>
<dbReference type="RefSeq" id="XP_014676012.1">
    <property type="nucleotide sequence ID" value="XM_014820526.1"/>
</dbReference>
<dbReference type="Pfam" id="PF01556">
    <property type="entry name" value="DnaJ_C"/>
    <property type="match status" value="1"/>
</dbReference>
<dbReference type="InterPro" id="IPR001623">
    <property type="entry name" value="DnaJ_domain"/>
</dbReference>
<organism evidence="4 5">
    <name type="scientific">Priapulus caudatus</name>
    <name type="common">Priapulid worm</name>
    <dbReference type="NCBI Taxonomy" id="37621"/>
    <lineage>
        <taxon>Eukaryota</taxon>
        <taxon>Metazoa</taxon>
        <taxon>Ecdysozoa</taxon>
        <taxon>Scalidophora</taxon>
        <taxon>Priapulida</taxon>
        <taxon>Priapulimorpha</taxon>
        <taxon>Priapulimorphida</taxon>
        <taxon>Priapulidae</taxon>
        <taxon>Priapulus</taxon>
    </lineage>
</organism>
<dbReference type="Gene3D" id="2.60.260.20">
    <property type="entry name" value="Urease metallochaperone UreE, N-terminal domain"/>
    <property type="match status" value="2"/>
</dbReference>
<reference evidence="5" key="1">
    <citation type="submission" date="2025-08" db="UniProtKB">
        <authorList>
            <consortium name="RefSeq"/>
        </authorList>
    </citation>
    <scope>IDENTIFICATION</scope>
</reference>
<dbReference type="SUPFAM" id="SSF46565">
    <property type="entry name" value="Chaperone J-domain"/>
    <property type="match status" value="1"/>
</dbReference>
<evidence type="ECO:0000256" key="2">
    <source>
        <dbReference type="SAM" id="SignalP"/>
    </source>
</evidence>
<proteinExistence type="predicted"/>
<feature type="chain" id="PRO_5047398097" evidence="2">
    <location>
        <begin position="30"/>
        <end position="359"/>
    </location>
</feature>
<dbReference type="InterPro" id="IPR018253">
    <property type="entry name" value="DnaJ_domain_CS"/>
</dbReference>
<dbReference type="GeneID" id="106815995"/>
<dbReference type="PRINTS" id="PR00625">
    <property type="entry name" value="JDOMAIN"/>
</dbReference>
<dbReference type="PROSITE" id="PS00636">
    <property type="entry name" value="DNAJ_1"/>
    <property type="match status" value="1"/>
</dbReference>
<dbReference type="CDD" id="cd10747">
    <property type="entry name" value="DnaJ_C"/>
    <property type="match status" value="1"/>
</dbReference>
<accession>A0ABM1EUZ1</accession>
<evidence type="ECO:0000256" key="1">
    <source>
        <dbReference type="ARBA" id="ARBA00022729"/>
    </source>
</evidence>
<feature type="domain" description="J" evidence="3">
    <location>
        <begin position="32"/>
        <end position="97"/>
    </location>
</feature>
<dbReference type="Gene3D" id="1.10.287.110">
    <property type="entry name" value="DnaJ domain"/>
    <property type="match status" value="1"/>
</dbReference>
<dbReference type="Proteomes" id="UP000695022">
    <property type="component" value="Unplaced"/>
</dbReference>
<dbReference type="InterPro" id="IPR036869">
    <property type="entry name" value="J_dom_sf"/>
</dbReference>
<evidence type="ECO:0000313" key="5">
    <source>
        <dbReference type="RefSeq" id="XP_014676012.1"/>
    </source>
</evidence>
<feature type="signal peptide" evidence="2">
    <location>
        <begin position="1"/>
        <end position="29"/>
    </location>
</feature>
<dbReference type="InterPro" id="IPR051736">
    <property type="entry name" value="DnaJ-B11-like"/>
</dbReference>
<gene>
    <name evidence="5" type="primary">LOC106815995</name>
</gene>
<evidence type="ECO:0000313" key="4">
    <source>
        <dbReference type="Proteomes" id="UP000695022"/>
    </source>
</evidence>
<keyword evidence="1 2" id="KW-0732">Signal</keyword>
<evidence type="ECO:0000259" key="3">
    <source>
        <dbReference type="PROSITE" id="PS50076"/>
    </source>
</evidence>
<dbReference type="CDD" id="cd06257">
    <property type="entry name" value="DnaJ"/>
    <property type="match status" value="1"/>
</dbReference>
<dbReference type="PANTHER" id="PTHR44298">
    <property type="entry name" value="DNAJ HOMOLOG SUBFAMILY B MEMBER 11"/>
    <property type="match status" value="1"/>
</dbReference>